<feature type="region of interest" description="Disordered" evidence="1">
    <location>
        <begin position="53"/>
        <end position="168"/>
    </location>
</feature>
<accession>M7BLH5</accession>
<keyword evidence="3" id="KW-1185">Reference proteome</keyword>
<feature type="region of interest" description="Disordered" evidence="1">
    <location>
        <begin position="267"/>
        <end position="339"/>
    </location>
</feature>
<feature type="region of interest" description="Disordered" evidence="1">
    <location>
        <begin position="1"/>
        <end position="41"/>
    </location>
</feature>
<dbReference type="GO" id="GO:0003735">
    <property type="term" value="F:structural constituent of ribosome"/>
    <property type="evidence" value="ECO:0007669"/>
    <property type="project" value="InterPro"/>
</dbReference>
<feature type="compositionally biased region" description="Low complexity" evidence="1">
    <location>
        <begin position="88"/>
        <end position="114"/>
    </location>
</feature>
<dbReference type="InterPro" id="IPR000851">
    <property type="entry name" value="Ribosomal_uS5"/>
</dbReference>
<reference evidence="3" key="1">
    <citation type="journal article" date="2013" name="Nat. Genet.">
        <title>The draft genomes of soft-shell turtle and green sea turtle yield insights into the development and evolution of the turtle-specific body plan.</title>
        <authorList>
            <person name="Wang Z."/>
            <person name="Pascual-Anaya J."/>
            <person name="Zadissa A."/>
            <person name="Li W."/>
            <person name="Niimura Y."/>
            <person name="Huang Z."/>
            <person name="Li C."/>
            <person name="White S."/>
            <person name="Xiong Z."/>
            <person name="Fang D."/>
            <person name="Wang B."/>
            <person name="Ming Y."/>
            <person name="Chen Y."/>
            <person name="Zheng Y."/>
            <person name="Kuraku S."/>
            <person name="Pignatelli M."/>
            <person name="Herrero J."/>
            <person name="Beal K."/>
            <person name="Nozawa M."/>
            <person name="Li Q."/>
            <person name="Wang J."/>
            <person name="Zhang H."/>
            <person name="Yu L."/>
            <person name="Shigenobu S."/>
            <person name="Wang J."/>
            <person name="Liu J."/>
            <person name="Flicek P."/>
            <person name="Searle S."/>
            <person name="Wang J."/>
            <person name="Kuratani S."/>
            <person name="Yin Y."/>
            <person name="Aken B."/>
            <person name="Zhang G."/>
            <person name="Irie N."/>
        </authorList>
    </citation>
    <scope>NUCLEOTIDE SEQUENCE [LARGE SCALE GENOMIC DNA]</scope>
</reference>
<evidence type="ECO:0000256" key="1">
    <source>
        <dbReference type="SAM" id="MobiDB-lite"/>
    </source>
</evidence>
<dbReference type="GO" id="GO:0005840">
    <property type="term" value="C:ribosome"/>
    <property type="evidence" value="ECO:0007669"/>
    <property type="project" value="UniProtKB-KW"/>
</dbReference>
<dbReference type="GO" id="GO:0003723">
    <property type="term" value="F:RNA binding"/>
    <property type="evidence" value="ECO:0007669"/>
    <property type="project" value="InterPro"/>
</dbReference>
<proteinExistence type="predicted"/>
<sequence length="401" mass="44738">MALTAVVPAQAPPSADLSELSADDGLEGITDHPSTPGTFEAAKDLIELLAASPLPYGENSPAPMFQVPSRGKPAMVCRSRTPSRHRSWSWSQSSSDSTDSLSPAAQKEVAAPAAGQREEAPERVRRSPAPPRDRHREELRWSSPEDSRRQSRSRERWPRSRSRSRFQSRGYRYRYRSRSARSRSFSCRCRSLASPWPSQLASPQSDADSGRYSCPHQDPDNGDPQGNWQPQWGLPGHWPFWTPWAYQEHQGGPSRASYSVQTVLEATVSRPPASPQHKPERPAPSLVPSHGFPSRPEPEAPPRGKGEQEDQPEGVEQQLTSSSSPKEETHQELADKKSLYVVEFREECGPLPIVVASPNGDVRKEPEPIDEVPNTKLEWSEVRVAQGMKRSAWANVKRTVW</sequence>
<dbReference type="GO" id="GO:0006412">
    <property type="term" value="P:translation"/>
    <property type="evidence" value="ECO:0007669"/>
    <property type="project" value="InterPro"/>
</dbReference>
<feature type="region of interest" description="Disordered" evidence="1">
    <location>
        <begin position="194"/>
        <end position="232"/>
    </location>
</feature>
<dbReference type="eggNOG" id="KOG2646">
    <property type="taxonomic scope" value="Eukaryota"/>
</dbReference>
<feature type="compositionally biased region" description="Basic and acidic residues" evidence="1">
    <location>
        <begin position="325"/>
        <end position="339"/>
    </location>
</feature>
<gene>
    <name evidence="2" type="ORF">UY3_06270</name>
</gene>
<dbReference type="PANTHER" id="PTHR48277:SF1">
    <property type="entry name" value="MITOCHONDRIAL RIBOSOMAL PROTEIN S5"/>
    <property type="match status" value="1"/>
</dbReference>
<keyword evidence="2" id="KW-0689">Ribosomal protein</keyword>
<dbReference type="Proteomes" id="UP000031443">
    <property type="component" value="Unassembled WGS sequence"/>
</dbReference>
<dbReference type="AlphaFoldDB" id="M7BLH5"/>
<dbReference type="EMBL" id="KB524693">
    <property type="protein sequence ID" value="EMP36580.1"/>
    <property type="molecule type" value="Genomic_DNA"/>
</dbReference>
<evidence type="ECO:0000313" key="2">
    <source>
        <dbReference type="EMBL" id="EMP36580.1"/>
    </source>
</evidence>
<name>M7BLH5_CHEMY</name>
<feature type="compositionally biased region" description="Polar residues" evidence="1">
    <location>
        <begin position="196"/>
        <end position="207"/>
    </location>
</feature>
<protein>
    <submittedName>
        <fullName evidence="2">28S ribosomal protein S5</fullName>
    </submittedName>
</protein>
<feature type="compositionally biased region" description="Basic and acidic residues" evidence="1">
    <location>
        <begin position="116"/>
        <end position="158"/>
    </location>
</feature>
<evidence type="ECO:0000313" key="3">
    <source>
        <dbReference type="Proteomes" id="UP000031443"/>
    </source>
</evidence>
<organism evidence="2 3">
    <name type="scientific">Chelonia mydas</name>
    <name type="common">Green sea-turtle</name>
    <name type="synonym">Chelonia agassizi</name>
    <dbReference type="NCBI Taxonomy" id="8469"/>
    <lineage>
        <taxon>Eukaryota</taxon>
        <taxon>Metazoa</taxon>
        <taxon>Chordata</taxon>
        <taxon>Craniata</taxon>
        <taxon>Vertebrata</taxon>
        <taxon>Euteleostomi</taxon>
        <taxon>Archelosauria</taxon>
        <taxon>Testudinata</taxon>
        <taxon>Testudines</taxon>
        <taxon>Cryptodira</taxon>
        <taxon>Durocryptodira</taxon>
        <taxon>Americhelydia</taxon>
        <taxon>Chelonioidea</taxon>
        <taxon>Cheloniidae</taxon>
        <taxon>Chelonia</taxon>
    </lineage>
</organism>
<feature type="compositionally biased region" description="Basic and acidic residues" evidence="1">
    <location>
        <begin position="296"/>
        <end position="308"/>
    </location>
</feature>
<dbReference type="STRING" id="8469.M7BLH5"/>
<keyword evidence="2" id="KW-0687">Ribonucleoprotein</keyword>
<dbReference type="PANTHER" id="PTHR48277">
    <property type="entry name" value="MITOCHONDRIAL RIBOSOMAL PROTEIN S5"/>
    <property type="match status" value="1"/>
</dbReference>
<feature type="compositionally biased region" description="Basic residues" evidence="1">
    <location>
        <begin position="159"/>
        <end position="168"/>
    </location>
</feature>